<accession>A0A1H9XYL4</accession>
<dbReference type="AlphaFoldDB" id="A0A1H9XYL4"/>
<feature type="domain" description="5-hmdU DNA kinase helical" evidence="1">
    <location>
        <begin position="34"/>
        <end position="308"/>
    </location>
</feature>
<name>A0A1H9XYL4_9PSEU</name>
<dbReference type="EMBL" id="FOFT01000030">
    <property type="protein sequence ID" value="SES51242.1"/>
    <property type="molecule type" value="Genomic_DNA"/>
</dbReference>
<dbReference type="Pfam" id="PF18723">
    <property type="entry name" value="HMUDK_hel"/>
    <property type="match status" value="1"/>
</dbReference>
<evidence type="ECO:0000259" key="1">
    <source>
        <dbReference type="Pfam" id="PF18723"/>
    </source>
</evidence>
<gene>
    <name evidence="2" type="ORF">SAMN05216195_1304</name>
</gene>
<dbReference type="InterPro" id="IPR040684">
    <property type="entry name" value="HMUDK_hel"/>
</dbReference>
<dbReference type="Proteomes" id="UP000199028">
    <property type="component" value="Unassembled WGS sequence"/>
</dbReference>
<proteinExistence type="predicted"/>
<organism evidence="2 3">
    <name type="scientific">Lentzea flaviverrucosa</name>
    <dbReference type="NCBI Taxonomy" id="200379"/>
    <lineage>
        <taxon>Bacteria</taxon>
        <taxon>Bacillati</taxon>
        <taxon>Actinomycetota</taxon>
        <taxon>Actinomycetes</taxon>
        <taxon>Pseudonocardiales</taxon>
        <taxon>Pseudonocardiaceae</taxon>
        <taxon>Lentzea</taxon>
    </lineage>
</organism>
<evidence type="ECO:0000313" key="3">
    <source>
        <dbReference type="Proteomes" id="UP000199028"/>
    </source>
</evidence>
<keyword evidence="3" id="KW-1185">Reference proteome</keyword>
<reference evidence="3" key="1">
    <citation type="submission" date="2016-10" db="EMBL/GenBank/DDBJ databases">
        <authorList>
            <person name="Varghese N."/>
            <person name="Submissions S."/>
        </authorList>
    </citation>
    <scope>NUCLEOTIDE SEQUENCE [LARGE SCALE GENOMIC DNA]</scope>
    <source>
        <strain evidence="3">CGMCC 4.578</strain>
    </source>
</reference>
<dbReference type="RefSeq" id="WP_211335822.1">
    <property type="nucleotide sequence ID" value="NZ_FOFT01000030.1"/>
</dbReference>
<sequence length="352" mass="40261">MSIAPVLRTRPTESRAAQPLPAVTIAGRRLQPTVVFDTYWHFAVARQRLYFDRITGRSTSVDDDILSRHRFTNCYRATDRVSQFGIRSVAYGGPQEPQDVVFRTLLFKFFNKIETWELLESTIGPISWRTWREDVARAVLDAAFKAGRRLYSAAYVIPPPPMGAVRKHANHLQLLSYMMNEGLPNKLTDAASMRQAYEMLLHYPGIGRFIGYQLLIDLNYSSVLNFNEGEYIVAGPGARDGIRKCFGPASHGIEEQVIEWVTETQQLHFNRLGLDFETLGGRPLQLIDCQNLFCEVDKYARVAHPEVTGLSGRQRIKQNYRQDPRALTPWFPPKWGIEKSFAQQVSRYSKES</sequence>
<evidence type="ECO:0000313" key="2">
    <source>
        <dbReference type="EMBL" id="SES51242.1"/>
    </source>
</evidence>
<protein>
    <recommendedName>
        <fullName evidence="1">5-hmdU DNA kinase helical domain-containing protein</fullName>
    </recommendedName>
</protein>